<reference evidence="1" key="1">
    <citation type="journal article" date="2020" name="Cell">
        <title>Large-Scale Comparative Analyses of Tick Genomes Elucidate Their Genetic Diversity and Vector Capacities.</title>
        <authorList>
            <consortium name="Tick Genome and Microbiome Consortium (TIGMIC)"/>
            <person name="Jia N."/>
            <person name="Wang J."/>
            <person name="Shi W."/>
            <person name="Du L."/>
            <person name="Sun Y."/>
            <person name="Zhan W."/>
            <person name="Jiang J.F."/>
            <person name="Wang Q."/>
            <person name="Zhang B."/>
            <person name="Ji P."/>
            <person name="Bell-Sakyi L."/>
            <person name="Cui X.M."/>
            <person name="Yuan T.T."/>
            <person name="Jiang B.G."/>
            <person name="Yang W.F."/>
            <person name="Lam T.T."/>
            <person name="Chang Q.C."/>
            <person name="Ding S.J."/>
            <person name="Wang X.J."/>
            <person name="Zhu J.G."/>
            <person name="Ruan X.D."/>
            <person name="Zhao L."/>
            <person name="Wei J.T."/>
            <person name="Ye R.Z."/>
            <person name="Que T.C."/>
            <person name="Du C.H."/>
            <person name="Zhou Y.H."/>
            <person name="Cheng J.X."/>
            <person name="Dai P.F."/>
            <person name="Guo W.B."/>
            <person name="Han X.H."/>
            <person name="Huang E.J."/>
            <person name="Li L.F."/>
            <person name="Wei W."/>
            <person name="Gao Y.C."/>
            <person name="Liu J.Z."/>
            <person name="Shao H.Z."/>
            <person name="Wang X."/>
            <person name="Wang C.C."/>
            <person name="Yang T.C."/>
            <person name="Huo Q.B."/>
            <person name="Li W."/>
            <person name="Chen H.Y."/>
            <person name="Chen S.E."/>
            <person name="Zhou L.G."/>
            <person name="Ni X.B."/>
            <person name="Tian J.H."/>
            <person name="Sheng Y."/>
            <person name="Liu T."/>
            <person name="Pan Y.S."/>
            <person name="Xia L.Y."/>
            <person name="Li J."/>
            <person name="Zhao F."/>
            <person name="Cao W.C."/>
        </authorList>
    </citation>
    <scope>NUCLEOTIDE SEQUENCE</scope>
    <source>
        <strain evidence="1">Rsan-2018</strain>
    </source>
</reference>
<name>A0A9D4SNR4_RHISA</name>
<comment type="caution">
    <text evidence="1">The sequence shown here is derived from an EMBL/GenBank/DDBJ whole genome shotgun (WGS) entry which is preliminary data.</text>
</comment>
<dbReference type="Proteomes" id="UP000821837">
    <property type="component" value="Unassembled WGS sequence"/>
</dbReference>
<proteinExistence type="predicted"/>
<dbReference type="EMBL" id="JABSTV010001255">
    <property type="protein sequence ID" value="KAH7935580.1"/>
    <property type="molecule type" value="Genomic_DNA"/>
</dbReference>
<dbReference type="AlphaFoldDB" id="A0A9D4SNR4"/>
<reference evidence="1" key="2">
    <citation type="submission" date="2021-09" db="EMBL/GenBank/DDBJ databases">
        <authorList>
            <person name="Jia N."/>
            <person name="Wang J."/>
            <person name="Shi W."/>
            <person name="Du L."/>
            <person name="Sun Y."/>
            <person name="Zhan W."/>
            <person name="Jiang J."/>
            <person name="Wang Q."/>
            <person name="Zhang B."/>
            <person name="Ji P."/>
            <person name="Sakyi L.B."/>
            <person name="Cui X."/>
            <person name="Yuan T."/>
            <person name="Jiang B."/>
            <person name="Yang W."/>
            <person name="Lam T.T.-Y."/>
            <person name="Chang Q."/>
            <person name="Ding S."/>
            <person name="Wang X."/>
            <person name="Zhu J."/>
            <person name="Ruan X."/>
            <person name="Zhao L."/>
            <person name="Wei J."/>
            <person name="Que T."/>
            <person name="Du C."/>
            <person name="Cheng J."/>
            <person name="Dai P."/>
            <person name="Han X."/>
            <person name="Huang E."/>
            <person name="Gao Y."/>
            <person name="Liu J."/>
            <person name="Shao H."/>
            <person name="Ye R."/>
            <person name="Li L."/>
            <person name="Wei W."/>
            <person name="Wang X."/>
            <person name="Wang C."/>
            <person name="Huo Q."/>
            <person name="Li W."/>
            <person name="Guo W."/>
            <person name="Chen H."/>
            <person name="Chen S."/>
            <person name="Zhou L."/>
            <person name="Zhou L."/>
            <person name="Ni X."/>
            <person name="Tian J."/>
            <person name="Zhou Y."/>
            <person name="Sheng Y."/>
            <person name="Liu T."/>
            <person name="Pan Y."/>
            <person name="Xia L."/>
            <person name="Li J."/>
            <person name="Zhao F."/>
            <person name="Cao W."/>
        </authorList>
    </citation>
    <scope>NUCLEOTIDE SEQUENCE</scope>
    <source>
        <strain evidence="1">Rsan-2018</strain>
        <tissue evidence="1">Larvae</tissue>
    </source>
</reference>
<evidence type="ECO:0000313" key="1">
    <source>
        <dbReference type="EMBL" id="KAH7935580.1"/>
    </source>
</evidence>
<gene>
    <name evidence="1" type="ORF">HPB52_009988</name>
</gene>
<dbReference type="VEuPathDB" id="VectorBase:RSAN_041437"/>
<protein>
    <submittedName>
        <fullName evidence="1">Uncharacterized protein</fullName>
    </submittedName>
</protein>
<evidence type="ECO:0000313" key="2">
    <source>
        <dbReference type="Proteomes" id="UP000821837"/>
    </source>
</evidence>
<sequence length="174" mass="19659">MNVPATRSLGHCKAKISIAGIVVEKIPVQVVPDDAQCVDLFVGRTFTDLPFVTYAKVGSTFRFYHLNDCPFADLAPLEQKSNLKNLERRFVNDHWTKRIPPNRPVTDDTTLQGFVTLEKEYLRARPLNMPGIRLKLSRNAIHLSLSHKFCLRTPTASVSYVIKREADLEQPPAS</sequence>
<organism evidence="1 2">
    <name type="scientific">Rhipicephalus sanguineus</name>
    <name type="common">Brown dog tick</name>
    <name type="synonym">Ixodes sanguineus</name>
    <dbReference type="NCBI Taxonomy" id="34632"/>
    <lineage>
        <taxon>Eukaryota</taxon>
        <taxon>Metazoa</taxon>
        <taxon>Ecdysozoa</taxon>
        <taxon>Arthropoda</taxon>
        <taxon>Chelicerata</taxon>
        <taxon>Arachnida</taxon>
        <taxon>Acari</taxon>
        <taxon>Parasitiformes</taxon>
        <taxon>Ixodida</taxon>
        <taxon>Ixodoidea</taxon>
        <taxon>Ixodidae</taxon>
        <taxon>Rhipicephalinae</taxon>
        <taxon>Rhipicephalus</taxon>
        <taxon>Rhipicephalus</taxon>
    </lineage>
</organism>
<keyword evidence="2" id="KW-1185">Reference proteome</keyword>
<accession>A0A9D4SNR4</accession>